<dbReference type="AlphaFoldDB" id="E3N6J5"/>
<dbReference type="OrthoDB" id="5824619at2759"/>
<proteinExistence type="predicted"/>
<keyword evidence="1" id="KW-0472">Membrane</keyword>
<dbReference type="PANTHER" id="PTHR35366">
    <property type="entry name" value="PROTEIN CBG18620"/>
    <property type="match status" value="1"/>
</dbReference>
<dbReference type="HOGENOM" id="CLU_035641_0_1_1"/>
<gene>
    <name evidence="2" type="ORF">CRE_06049</name>
</gene>
<evidence type="ECO:0000256" key="1">
    <source>
        <dbReference type="SAM" id="Phobius"/>
    </source>
</evidence>
<feature type="transmembrane region" description="Helical" evidence="1">
    <location>
        <begin position="425"/>
        <end position="445"/>
    </location>
</feature>
<dbReference type="EMBL" id="DS268540">
    <property type="protein sequence ID" value="EFO88099.1"/>
    <property type="molecule type" value="Genomic_DNA"/>
</dbReference>
<name>E3N6J5_CAERE</name>
<protein>
    <submittedName>
        <fullName evidence="2">Uncharacterized protein</fullName>
    </submittedName>
</protein>
<evidence type="ECO:0000313" key="3">
    <source>
        <dbReference type="Proteomes" id="UP000008281"/>
    </source>
</evidence>
<dbReference type="Proteomes" id="UP000008281">
    <property type="component" value="Unassembled WGS sequence"/>
</dbReference>
<keyword evidence="1" id="KW-0812">Transmembrane</keyword>
<evidence type="ECO:0000313" key="2">
    <source>
        <dbReference type="EMBL" id="EFO88099.1"/>
    </source>
</evidence>
<reference evidence="2" key="1">
    <citation type="submission" date="2007-07" db="EMBL/GenBank/DDBJ databases">
        <title>PCAP assembly of the Caenorhabditis remanei genome.</title>
        <authorList>
            <consortium name="The Caenorhabditis remanei Sequencing Consortium"/>
            <person name="Wilson R.K."/>
        </authorList>
    </citation>
    <scope>NUCLEOTIDE SEQUENCE [LARGE SCALE GENOMIC DNA]</scope>
    <source>
        <strain evidence="2">PB4641</strain>
    </source>
</reference>
<organism evidence="3">
    <name type="scientific">Caenorhabditis remanei</name>
    <name type="common">Caenorhabditis vulgaris</name>
    <dbReference type="NCBI Taxonomy" id="31234"/>
    <lineage>
        <taxon>Eukaryota</taxon>
        <taxon>Metazoa</taxon>
        <taxon>Ecdysozoa</taxon>
        <taxon>Nematoda</taxon>
        <taxon>Chromadorea</taxon>
        <taxon>Rhabditida</taxon>
        <taxon>Rhabditina</taxon>
        <taxon>Rhabditomorpha</taxon>
        <taxon>Rhabditoidea</taxon>
        <taxon>Rhabditidae</taxon>
        <taxon>Peloderinae</taxon>
        <taxon>Caenorhabditis</taxon>
    </lineage>
</organism>
<keyword evidence="3" id="KW-1185">Reference proteome</keyword>
<keyword evidence="1" id="KW-1133">Transmembrane helix</keyword>
<dbReference type="PANTHER" id="PTHR35366:SF3">
    <property type="entry name" value="CW-TYPE DOMAIN-CONTAINING PROTEIN"/>
    <property type="match status" value="1"/>
</dbReference>
<dbReference type="eggNOG" id="ENOG502TI42">
    <property type="taxonomic scope" value="Eukaryota"/>
</dbReference>
<dbReference type="InParanoid" id="E3N6J5"/>
<sequence>MRNWNHLPAEIKRHVVKKLDFMSRYLKSKATNPNSISRHSLKSTSHVDRLIVNSTCFKVPRVRFGYKQGKCLVMIYTGIEKFLRLELSKCEEGILVERSENTWDHQNITTKILPPSDVLKTGLTILKNLLAHESIIIEAMEWDIPQKSEAVIHEDLILKPLAGSKFRIHDFVILWDSKSIESLIEKLCVVEEVKMIRFLALGLPLSSLDVENELVPQLIYELQKTPPSGLNIPCRHQLFHMDNSPPHLSHLELRANYFLSYVNIIACHIRSVEPSNNEPERIEIDGGEIDWVYTSECGKWVAKTIAKNEEVVKRELDAEKCGVDYLCKKCTDSFNYWYHQNLPRRIMQEPFWNDILYTYPEIRDFEFWSIFNLREKFLAEDESWEMEDKKTSASWGFRNTPTSEKQAKAVIQKSEIPNKFNWKSILIFIVFPVLFSFVFHVVMSFF</sequence>
<accession>E3N6J5</accession>